<organism evidence="4 5">
    <name type="scientific">Ranitomeya imitator</name>
    <name type="common">mimic poison frog</name>
    <dbReference type="NCBI Taxonomy" id="111125"/>
    <lineage>
        <taxon>Eukaryota</taxon>
        <taxon>Metazoa</taxon>
        <taxon>Chordata</taxon>
        <taxon>Craniata</taxon>
        <taxon>Vertebrata</taxon>
        <taxon>Euteleostomi</taxon>
        <taxon>Amphibia</taxon>
        <taxon>Batrachia</taxon>
        <taxon>Anura</taxon>
        <taxon>Neobatrachia</taxon>
        <taxon>Hyloidea</taxon>
        <taxon>Dendrobatidae</taxon>
        <taxon>Dendrobatinae</taxon>
        <taxon>Ranitomeya</taxon>
    </lineage>
</organism>
<dbReference type="InterPro" id="IPR000305">
    <property type="entry name" value="GIY-YIG_endonuc"/>
</dbReference>
<dbReference type="InterPro" id="IPR000477">
    <property type="entry name" value="RT_dom"/>
</dbReference>
<evidence type="ECO:0000313" key="5">
    <source>
        <dbReference type="Proteomes" id="UP001176940"/>
    </source>
</evidence>
<feature type="domain" description="GIY-YIG" evidence="2">
    <location>
        <begin position="718"/>
        <end position="821"/>
    </location>
</feature>
<dbReference type="Gene3D" id="3.40.1440.10">
    <property type="entry name" value="GIY-YIG endonuclease"/>
    <property type="match status" value="1"/>
</dbReference>
<dbReference type="PROSITE" id="PS50878">
    <property type="entry name" value="RT_POL"/>
    <property type="match status" value="1"/>
</dbReference>
<evidence type="ECO:0000313" key="4">
    <source>
        <dbReference type="EMBL" id="CAJ0925065.1"/>
    </source>
</evidence>
<accession>A0ABN9KYI3</accession>
<proteinExistence type="predicted"/>
<dbReference type="CDD" id="cd10442">
    <property type="entry name" value="GIY-YIG_PLEs"/>
    <property type="match status" value="1"/>
</dbReference>
<dbReference type="PANTHER" id="PTHR21301:SF12">
    <property type="match status" value="1"/>
</dbReference>
<feature type="domain" description="Reverse transcriptase" evidence="3">
    <location>
        <begin position="277"/>
        <end position="525"/>
    </location>
</feature>
<reference evidence="4" key="1">
    <citation type="submission" date="2023-07" db="EMBL/GenBank/DDBJ databases">
        <authorList>
            <person name="Stuckert A."/>
        </authorList>
    </citation>
    <scope>NUCLEOTIDE SEQUENCE</scope>
</reference>
<dbReference type="EMBL" id="CAUEEQ010003348">
    <property type="protein sequence ID" value="CAJ0925065.1"/>
    <property type="molecule type" value="Genomic_DNA"/>
</dbReference>
<feature type="region of interest" description="Disordered" evidence="1">
    <location>
        <begin position="45"/>
        <end position="64"/>
    </location>
</feature>
<evidence type="ECO:0008006" key="6">
    <source>
        <dbReference type="Google" id="ProtNLM"/>
    </source>
</evidence>
<sequence length="823" mass="95090">MAVHHLLQKSETNKKRLQSTLHQFRKRFWFSTLFFFRTTSGPRLQRKTRRGRRTRIRTTPDGDQIPGTDIPNNIVYNISSQCLSPAELTVLQKGLSFCPVPQFNSFQLDQELYRFFRNIRLKAHFSKTATDIIPVSETIGSGFTLKSLDLRTHSSFQPPRIYDPVETYVELVKNDVKKVLESIEKGNHHVRHNLSVEEKRALLTLRDNKQIIIKPADKGGSIVVLDRDYYMQEIRKQLGDKETYQAIGGNPTFEITREIRELVTYYTTTGIIDTKLGEFLIKQHPVTPVFYTLPEIHKHPVKPPGRPIVASTESLLSPLAITLDKILSPLIPKIRSYLRDTTDFLTSLRQVGRLPTDCLLVSMDVNSLYTSIRHEDGIKSVMSFLTNYTDFSIQQQRFCKDLLTLVLTRNFFIFEDQFFVQRKGTAMGSNMAPPYANIFMDNFELTYVYTHPSFTSSVIYWRRYIDDIFLIWTGDIQTLCNFHADLNSSLPGLTFSLSHDPVSMSFLDTRVIINEHREVETDLFVKSTDRNSLLKYDSCHPHHIKRALPKSQHVRIDRIVSNSEISRIRHEEMNEKFRIRGYPEHVLTSRGDTTRPDICSKTPRMAFVSTFHPLNHLISKCILQHWDILKNAYPQVKEFDSKPIICSKRCSNIKDHLIRADVGPSKKGLTQGVLTSPRNGTFPCLNCQQCSNVLRGDSFTHPRSGKRFPIKGQFNCNSSFVVYLIKCPCGLGYVGETTQHIRDRISKHKSTIRCGRTLLPIPAHFLQNNHNVAQLRFQIIDHVPVLRMGGDRIKRLKERESFWIYTLQTLAPYGLNREYEVYC</sequence>
<dbReference type="Pfam" id="PF00078">
    <property type="entry name" value="RVT_1"/>
    <property type="match status" value="1"/>
</dbReference>
<dbReference type="InterPro" id="IPR035901">
    <property type="entry name" value="GIY-YIG_endonuc_sf"/>
</dbReference>
<dbReference type="Pfam" id="PF26215">
    <property type="entry name" value="HTH_animal"/>
    <property type="match status" value="1"/>
</dbReference>
<feature type="compositionally biased region" description="Basic residues" evidence="1">
    <location>
        <begin position="45"/>
        <end position="56"/>
    </location>
</feature>
<dbReference type="PANTHER" id="PTHR21301">
    <property type="entry name" value="REVERSE TRANSCRIPTASE"/>
    <property type="match status" value="1"/>
</dbReference>
<protein>
    <recommendedName>
        <fullName evidence="6">Reverse transcriptase domain-containing protein</fullName>
    </recommendedName>
</protein>
<keyword evidence="5" id="KW-1185">Reference proteome</keyword>
<dbReference type="Proteomes" id="UP001176940">
    <property type="component" value="Unassembled WGS sequence"/>
</dbReference>
<gene>
    <name evidence="4" type="ORF">RIMI_LOCUS2412631</name>
</gene>
<evidence type="ECO:0000259" key="3">
    <source>
        <dbReference type="PROSITE" id="PS50878"/>
    </source>
</evidence>
<comment type="caution">
    <text evidence="4">The sequence shown here is derived from an EMBL/GenBank/DDBJ whole genome shotgun (WGS) entry which is preliminary data.</text>
</comment>
<evidence type="ECO:0000259" key="2">
    <source>
        <dbReference type="PROSITE" id="PS50164"/>
    </source>
</evidence>
<name>A0ABN9KYI3_9NEOB</name>
<evidence type="ECO:0000256" key="1">
    <source>
        <dbReference type="SAM" id="MobiDB-lite"/>
    </source>
</evidence>
<dbReference type="InterPro" id="IPR058912">
    <property type="entry name" value="HTH_animal"/>
</dbReference>
<dbReference type="PROSITE" id="PS50164">
    <property type="entry name" value="GIY_YIG"/>
    <property type="match status" value="1"/>
</dbReference>